<keyword evidence="2" id="KW-0732">Signal</keyword>
<keyword evidence="1" id="KW-0472">Membrane</keyword>
<feature type="signal peptide" evidence="2">
    <location>
        <begin position="1"/>
        <end position="27"/>
    </location>
</feature>
<dbReference type="PhylomeDB" id="A0A0D2VHX4"/>
<dbReference type="RefSeq" id="XP_004365862.1">
    <property type="nucleotide sequence ID" value="XM_004365805.1"/>
</dbReference>
<proteinExistence type="predicted"/>
<dbReference type="Proteomes" id="UP000008743">
    <property type="component" value="Unassembled WGS sequence"/>
</dbReference>
<protein>
    <submittedName>
        <fullName evidence="3">Uncharacterized protein</fullName>
    </submittedName>
</protein>
<dbReference type="InParanoid" id="A0A0D2VHX4"/>
<evidence type="ECO:0000256" key="1">
    <source>
        <dbReference type="SAM" id="Phobius"/>
    </source>
</evidence>
<keyword evidence="1" id="KW-0812">Transmembrane</keyword>
<evidence type="ECO:0000313" key="3">
    <source>
        <dbReference type="EMBL" id="KJE89542.1"/>
    </source>
</evidence>
<feature type="transmembrane region" description="Helical" evidence="1">
    <location>
        <begin position="200"/>
        <end position="222"/>
    </location>
</feature>
<organism evidence="3 4">
    <name type="scientific">Capsaspora owczarzaki (strain ATCC 30864)</name>
    <dbReference type="NCBI Taxonomy" id="595528"/>
    <lineage>
        <taxon>Eukaryota</taxon>
        <taxon>Filasterea</taxon>
        <taxon>Capsaspora</taxon>
    </lineage>
</organism>
<dbReference type="EMBL" id="KE346360">
    <property type="protein sequence ID" value="KJE89542.1"/>
    <property type="molecule type" value="Genomic_DNA"/>
</dbReference>
<keyword evidence="1" id="KW-1133">Transmembrane helix</keyword>
<dbReference type="AlphaFoldDB" id="A0A0D2VHX4"/>
<name>A0A0D2VHX4_CAPO3</name>
<feature type="chain" id="PRO_5002269299" evidence="2">
    <location>
        <begin position="28"/>
        <end position="223"/>
    </location>
</feature>
<evidence type="ECO:0000313" key="4">
    <source>
        <dbReference type="Proteomes" id="UP000008743"/>
    </source>
</evidence>
<evidence type="ECO:0000256" key="2">
    <source>
        <dbReference type="SAM" id="SignalP"/>
    </source>
</evidence>
<keyword evidence="4" id="KW-1185">Reference proteome</keyword>
<gene>
    <name evidence="3" type="ORF">CAOG_000991</name>
</gene>
<sequence>MKYSRSVAFMPLCIVLALVAISQPAVAADVAFGTFTDSTCTTHTTGNPSFKVASGDCKTSVVLGSNYRVVINSASSLTYQLGCDATCTTCTQTTTVAPGVCVDAGSSHYVTAHPLKYTSITVDSGTTCSTTSAVTVNSGACTANPMGGYMNIMDLGMGNVWFNMNCNVFCDQCKNLGSAVAGSCGPLEIGFGSFHINGSAALTASVTLIGMAVALLSAFTILG</sequence>
<accession>A0A0D2VHX4</accession>
<reference evidence="4" key="1">
    <citation type="submission" date="2011-02" db="EMBL/GenBank/DDBJ databases">
        <title>The Genome Sequence of Capsaspora owczarzaki ATCC 30864.</title>
        <authorList>
            <person name="Russ C."/>
            <person name="Cuomo C."/>
            <person name="Burger G."/>
            <person name="Gray M.W."/>
            <person name="Holland P.W.H."/>
            <person name="King N."/>
            <person name="Lang F.B.F."/>
            <person name="Roger A.J."/>
            <person name="Ruiz-Trillo I."/>
            <person name="Young S.K."/>
            <person name="Zeng Q."/>
            <person name="Gargeya S."/>
            <person name="Alvarado L."/>
            <person name="Berlin A."/>
            <person name="Chapman S.B."/>
            <person name="Chen Z."/>
            <person name="Freedman E."/>
            <person name="Gellesch M."/>
            <person name="Goldberg J."/>
            <person name="Griggs A."/>
            <person name="Gujja S."/>
            <person name="Heilman E."/>
            <person name="Heiman D."/>
            <person name="Howarth C."/>
            <person name="Mehta T."/>
            <person name="Neiman D."/>
            <person name="Pearson M."/>
            <person name="Roberts A."/>
            <person name="Saif S."/>
            <person name="Shea T."/>
            <person name="Shenoy N."/>
            <person name="Sisk P."/>
            <person name="Stolte C."/>
            <person name="Sykes S."/>
            <person name="White J."/>
            <person name="Yandava C."/>
            <person name="Haas B."/>
            <person name="Nusbaum C."/>
            <person name="Birren B."/>
        </authorList>
    </citation>
    <scope>NUCLEOTIDE SEQUENCE</scope>
    <source>
        <strain evidence="4">ATCC 30864</strain>
    </source>
</reference>